<dbReference type="AlphaFoldDB" id="L8HJS7"/>
<dbReference type="InterPro" id="IPR050100">
    <property type="entry name" value="TRAFAC_GTPase_members"/>
</dbReference>
<sequence length="340" mass="36708">MIQLGAVSRGARGLAEPSLDLLPFELSHDFDRDCLGLSRDGQTRSDLKLAVEAGVRRVIVAVNKCETTPISRWNEITAEMATLAQRLQFDGDLLVLAISAVDGDNVTTRSFRFPWYSGPTLLEAIEQTGDLPCGRQLEAKIFEPCSVSVLVPGKDGHSVVGFVRAGVVKKGHNLHLVERRPNTQPRVVTVTGIVDSASQERPRALPGDIVLISFSSAKTGEPASQSRGASPIALSAHTPKEVDEIRIEAITLRHNGFKLGMSLLLHCDGVWSDCTGSWQEPPPLKLGDPIEGQVRMRLRLQLRLPRALSTLHVPVGRPITLQFESGGTVAAGTIISASLT</sequence>
<dbReference type="SUPFAM" id="SSF52540">
    <property type="entry name" value="P-loop containing nucleoside triphosphate hydrolases"/>
    <property type="match status" value="1"/>
</dbReference>
<keyword evidence="2" id="KW-0342">GTP-binding</keyword>
<dbReference type="STRING" id="1257118.L8HJS7"/>
<gene>
    <name evidence="4" type="ORF">ACA1_176160</name>
</gene>
<dbReference type="EMBL" id="KB007811">
    <property type="protein sequence ID" value="ELR24938.1"/>
    <property type="molecule type" value="Genomic_DNA"/>
</dbReference>
<reference evidence="4 5" key="1">
    <citation type="journal article" date="2013" name="Genome Biol.">
        <title>Genome of Acanthamoeba castellanii highlights extensive lateral gene transfer and early evolution of tyrosine kinase signaling.</title>
        <authorList>
            <person name="Clarke M."/>
            <person name="Lohan A.J."/>
            <person name="Liu B."/>
            <person name="Lagkouvardos I."/>
            <person name="Roy S."/>
            <person name="Zafar N."/>
            <person name="Bertelli C."/>
            <person name="Schilde C."/>
            <person name="Kianianmomeni A."/>
            <person name="Burglin T.R."/>
            <person name="Frech C."/>
            <person name="Turcotte B."/>
            <person name="Kopec K.O."/>
            <person name="Synnott J.M."/>
            <person name="Choo C."/>
            <person name="Paponov I."/>
            <person name="Finkler A."/>
            <person name="Soon Heng Tan C."/>
            <person name="Hutchins A.P."/>
            <person name="Weinmeier T."/>
            <person name="Rattei T."/>
            <person name="Chu J.S."/>
            <person name="Gimenez G."/>
            <person name="Irimia M."/>
            <person name="Rigden D.J."/>
            <person name="Fitzpatrick D.A."/>
            <person name="Lorenzo-Morales J."/>
            <person name="Bateman A."/>
            <person name="Chiu C.H."/>
            <person name="Tang P."/>
            <person name="Hegemann P."/>
            <person name="Fromm H."/>
            <person name="Raoult D."/>
            <person name="Greub G."/>
            <person name="Miranda-Saavedra D."/>
            <person name="Chen N."/>
            <person name="Nash P."/>
            <person name="Ginger M.L."/>
            <person name="Horn M."/>
            <person name="Schaap P."/>
            <person name="Caler L."/>
            <person name="Loftus B."/>
        </authorList>
    </citation>
    <scope>NUCLEOTIDE SEQUENCE [LARGE SCALE GENOMIC DNA]</scope>
    <source>
        <strain evidence="4 5">Neff</strain>
    </source>
</reference>
<evidence type="ECO:0000313" key="5">
    <source>
        <dbReference type="Proteomes" id="UP000011083"/>
    </source>
</evidence>
<keyword evidence="5" id="KW-1185">Reference proteome</keyword>
<dbReference type="Gene3D" id="2.40.30.10">
    <property type="entry name" value="Translation factors"/>
    <property type="match status" value="1"/>
</dbReference>
<proteinExistence type="predicted"/>
<keyword evidence="4" id="KW-0648">Protein biosynthesis</keyword>
<dbReference type="GO" id="GO:0005525">
    <property type="term" value="F:GTP binding"/>
    <property type="evidence" value="ECO:0007669"/>
    <property type="project" value="UniProtKB-KW"/>
</dbReference>
<evidence type="ECO:0000256" key="2">
    <source>
        <dbReference type="ARBA" id="ARBA00023134"/>
    </source>
</evidence>
<keyword evidence="4" id="KW-0251">Elongation factor</keyword>
<keyword evidence="1" id="KW-0547">Nucleotide-binding</keyword>
<dbReference type="Gene3D" id="3.40.50.300">
    <property type="entry name" value="P-loop containing nucleotide triphosphate hydrolases"/>
    <property type="match status" value="1"/>
</dbReference>
<dbReference type="GeneID" id="14925973"/>
<evidence type="ECO:0000313" key="4">
    <source>
        <dbReference type="EMBL" id="ELR24938.1"/>
    </source>
</evidence>
<dbReference type="GO" id="GO:0003924">
    <property type="term" value="F:GTPase activity"/>
    <property type="evidence" value="ECO:0007669"/>
    <property type="project" value="InterPro"/>
</dbReference>
<dbReference type="InterPro" id="IPR000795">
    <property type="entry name" value="T_Tr_GTP-bd_dom"/>
</dbReference>
<dbReference type="VEuPathDB" id="AmoebaDB:ACA1_176160"/>
<dbReference type="SUPFAM" id="SSF50447">
    <property type="entry name" value="Translation proteins"/>
    <property type="match status" value="1"/>
</dbReference>
<protein>
    <submittedName>
        <fullName evidence="4">Elongation factor1 alpha, putative</fullName>
    </submittedName>
</protein>
<dbReference type="InterPro" id="IPR009000">
    <property type="entry name" value="Transl_B-barrel_sf"/>
</dbReference>
<dbReference type="InterPro" id="IPR027417">
    <property type="entry name" value="P-loop_NTPase"/>
</dbReference>
<dbReference type="RefSeq" id="XP_004356838.1">
    <property type="nucleotide sequence ID" value="XM_004356785.1"/>
</dbReference>
<evidence type="ECO:0000256" key="1">
    <source>
        <dbReference type="ARBA" id="ARBA00022741"/>
    </source>
</evidence>
<dbReference type="GO" id="GO:0003746">
    <property type="term" value="F:translation elongation factor activity"/>
    <property type="evidence" value="ECO:0007669"/>
    <property type="project" value="UniProtKB-KW"/>
</dbReference>
<dbReference type="Proteomes" id="UP000011083">
    <property type="component" value="Unassembled WGS sequence"/>
</dbReference>
<dbReference type="PANTHER" id="PTHR23115">
    <property type="entry name" value="TRANSLATION FACTOR"/>
    <property type="match status" value="1"/>
</dbReference>
<name>L8HJS7_ACACF</name>
<dbReference type="Pfam" id="PF00009">
    <property type="entry name" value="GTP_EFTU"/>
    <property type="match status" value="1"/>
</dbReference>
<feature type="domain" description="Tr-type G" evidence="3">
    <location>
        <begin position="40"/>
        <end position="127"/>
    </location>
</feature>
<dbReference type="KEGG" id="acan:ACA1_176160"/>
<accession>L8HJS7</accession>
<organism evidence="4 5">
    <name type="scientific">Acanthamoeba castellanii (strain ATCC 30010 / Neff)</name>
    <dbReference type="NCBI Taxonomy" id="1257118"/>
    <lineage>
        <taxon>Eukaryota</taxon>
        <taxon>Amoebozoa</taxon>
        <taxon>Discosea</taxon>
        <taxon>Longamoebia</taxon>
        <taxon>Centramoebida</taxon>
        <taxon>Acanthamoebidae</taxon>
        <taxon>Acanthamoeba</taxon>
    </lineage>
</organism>
<evidence type="ECO:0000259" key="3">
    <source>
        <dbReference type="Pfam" id="PF00009"/>
    </source>
</evidence>